<evidence type="ECO:0000313" key="2">
    <source>
        <dbReference type="EMBL" id="KAK0749684.1"/>
    </source>
</evidence>
<dbReference type="EMBL" id="JAUKUD010000003">
    <property type="protein sequence ID" value="KAK0749684.1"/>
    <property type="molecule type" value="Genomic_DNA"/>
</dbReference>
<dbReference type="Proteomes" id="UP001172155">
    <property type="component" value="Unassembled WGS sequence"/>
</dbReference>
<feature type="compositionally biased region" description="Polar residues" evidence="1">
    <location>
        <begin position="93"/>
        <end position="107"/>
    </location>
</feature>
<organism evidence="2 3">
    <name type="scientific">Schizothecium vesticola</name>
    <dbReference type="NCBI Taxonomy" id="314040"/>
    <lineage>
        <taxon>Eukaryota</taxon>
        <taxon>Fungi</taxon>
        <taxon>Dikarya</taxon>
        <taxon>Ascomycota</taxon>
        <taxon>Pezizomycotina</taxon>
        <taxon>Sordariomycetes</taxon>
        <taxon>Sordariomycetidae</taxon>
        <taxon>Sordariales</taxon>
        <taxon>Schizotheciaceae</taxon>
        <taxon>Schizothecium</taxon>
    </lineage>
</organism>
<dbReference type="AlphaFoldDB" id="A0AA40K898"/>
<sequence>MTRWHKADCAAPDVVVDKTQTPHCRCCNAVVEIDRIIADHVAHHVPVEVPPDETVGQMALWWPPSVTYSPSHGSDVAKQQIDDISNLKPSEVTPLTQPSPKASPSSYETRLSAAEVRLARLDAPRDGADPDHPIHINLEVFRRDDCPEYETVSYTWGCEEDYSTPFRPVFVGPY</sequence>
<reference evidence="2" key="1">
    <citation type="submission" date="2023-06" db="EMBL/GenBank/DDBJ databases">
        <title>Genome-scale phylogeny and comparative genomics of the fungal order Sordariales.</title>
        <authorList>
            <consortium name="Lawrence Berkeley National Laboratory"/>
            <person name="Hensen N."/>
            <person name="Bonometti L."/>
            <person name="Westerberg I."/>
            <person name="Brannstrom I.O."/>
            <person name="Guillou S."/>
            <person name="Cros-Aarteil S."/>
            <person name="Calhoun S."/>
            <person name="Haridas S."/>
            <person name="Kuo A."/>
            <person name="Mondo S."/>
            <person name="Pangilinan J."/>
            <person name="Riley R."/>
            <person name="LaButti K."/>
            <person name="Andreopoulos B."/>
            <person name="Lipzen A."/>
            <person name="Chen C."/>
            <person name="Yanf M."/>
            <person name="Daum C."/>
            <person name="Ng V."/>
            <person name="Clum A."/>
            <person name="Steindorff A."/>
            <person name="Ohm R."/>
            <person name="Martin F."/>
            <person name="Silar P."/>
            <person name="Natvig D."/>
            <person name="Lalanne C."/>
            <person name="Gautier V."/>
            <person name="Ament-velasquez S.L."/>
            <person name="Kruys A."/>
            <person name="Hutchinson M.I."/>
            <person name="Powell A.J."/>
            <person name="Barry K."/>
            <person name="Miller A.N."/>
            <person name="Grigoriev I.V."/>
            <person name="Debuchy R."/>
            <person name="Gladieux P."/>
            <person name="Thoren M.H."/>
            <person name="Johannesson H."/>
        </authorList>
    </citation>
    <scope>NUCLEOTIDE SEQUENCE</scope>
    <source>
        <strain evidence="2">SMH3187-1</strain>
    </source>
</reference>
<evidence type="ECO:0000256" key="1">
    <source>
        <dbReference type="SAM" id="MobiDB-lite"/>
    </source>
</evidence>
<evidence type="ECO:0008006" key="4">
    <source>
        <dbReference type="Google" id="ProtNLM"/>
    </source>
</evidence>
<name>A0AA40K898_9PEZI</name>
<gene>
    <name evidence="2" type="ORF">B0T18DRAFT_427766</name>
</gene>
<proteinExistence type="predicted"/>
<keyword evidence="3" id="KW-1185">Reference proteome</keyword>
<evidence type="ECO:0000313" key="3">
    <source>
        <dbReference type="Proteomes" id="UP001172155"/>
    </source>
</evidence>
<accession>A0AA40K898</accession>
<comment type="caution">
    <text evidence="2">The sequence shown here is derived from an EMBL/GenBank/DDBJ whole genome shotgun (WGS) entry which is preliminary data.</text>
</comment>
<protein>
    <recommendedName>
        <fullName evidence="4">Heterokaryon incompatibility domain-containing protein</fullName>
    </recommendedName>
</protein>
<feature type="region of interest" description="Disordered" evidence="1">
    <location>
        <begin position="86"/>
        <end position="107"/>
    </location>
</feature>